<organism evidence="3 4">
    <name type="scientific">Acanthosepion pharaonis</name>
    <name type="common">Pharaoh cuttlefish</name>
    <name type="synonym">Sepia pharaonis</name>
    <dbReference type="NCBI Taxonomy" id="158019"/>
    <lineage>
        <taxon>Eukaryota</taxon>
        <taxon>Metazoa</taxon>
        <taxon>Spiralia</taxon>
        <taxon>Lophotrochozoa</taxon>
        <taxon>Mollusca</taxon>
        <taxon>Cephalopoda</taxon>
        <taxon>Coleoidea</taxon>
        <taxon>Decapodiformes</taxon>
        <taxon>Sepiida</taxon>
        <taxon>Sepiina</taxon>
        <taxon>Sepiidae</taxon>
        <taxon>Acanthosepion</taxon>
    </lineage>
</organism>
<sequence length="312" mass="35846">MYELPIKFDTRVLCAQAISSKIFLFGTLSSVLYAYDIESRQRLWELRVHDAVLCLNFLHKEKDLTVFAGLADGNLAVIEGVSNKPINQVDILYTSINSAPVTALLITGTNLWCASANRIFVLSALTLDSVCTFMLSKNPYDVVRCMKSSEHGIWITVKGSSSIELWDPVSMTCKMKYDIKTGQYPYPQEDEEHLNMQRVTWLLPHRDVLWISDRPIGCLLETIIDEKPLILSFSGFYGDDEPVLQWTQESSDKMWTNEPLQEICPITKVAKPYSYMKNYYQINKRASSNSQERRDSIFNQYQSLCRRLSKTF</sequence>
<dbReference type="InterPro" id="IPR015943">
    <property type="entry name" value="WD40/YVTN_repeat-like_dom_sf"/>
</dbReference>
<evidence type="ECO:0000313" key="3">
    <source>
        <dbReference type="EMBL" id="CAE1311261.1"/>
    </source>
</evidence>
<name>A0A812E0Y1_ACAPH</name>
<dbReference type="Pfam" id="PF23748">
    <property type="entry name" value="Beta-prop_LRRK2"/>
    <property type="match status" value="1"/>
</dbReference>
<keyword evidence="4" id="KW-1185">Reference proteome</keyword>
<gene>
    <name evidence="3" type="ORF">SPHA_62731</name>
</gene>
<dbReference type="InterPro" id="IPR039919">
    <property type="entry name" value="ARHGEF10/ARHGEF17"/>
</dbReference>
<dbReference type="PANTHER" id="PTHR12877">
    <property type="entry name" value="RHO GUANINE NUCLEOTIDE EXCHANGE FACTOR"/>
    <property type="match status" value="1"/>
</dbReference>
<dbReference type="EMBL" id="CAHIKZ030004489">
    <property type="protein sequence ID" value="CAE1311261.1"/>
    <property type="molecule type" value="Genomic_DNA"/>
</dbReference>
<dbReference type="Proteomes" id="UP000597762">
    <property type="component" value="Unassembled WGS sequence"/>
</dbReference>
<feature type="domain" description="LRRK2 beta-propeller" evidence="2">
    <location>
        <begin position="9"/>
        <end position="211"/>
    </location>
</feature>
<dbReference type="GO" id="GO:0030036">
    <property type="term" value="P:actin cytoskeleton organization"/>
    <property type="evidence" value="ECO:0007669"/>
    <property type="project" value="TreeGrafter"/>
</dbReference>
<dbReference type="InterPro" id="IPR011047">
    <property type="entry name" value="Quinoprotein_ADH-like_sf"/>
</dbReference>
<protein>
    <submittedName>
        <fullName evidence="3">TBC1D2B</fullName>
    </submittedName>
</protein>
<dbReference type="AlphaFoldDB" id="A0A812E0Y1"/>
<evidence type="ECO:0000256" key="1">
    <source>
        <dbReference type="ARBA" id="ARBA00022658"/>
    </source>
</evidence>
<dbReference type="Gene3D" id="2.130.10.10">
    <property type="entry name" value="YVTN repeat-like/Quinoprotein amine dehydrogenase"/>
    <property type="match status" value="1"/>
</dbReference>
<keyword evidence="1" id="KW-0344">Guanine-nucleotide releasing factor</keyword>
<dbReference type="PANTHER" id="PTHR12877:SF15">
    <property type="entry name" value="RHO GUANINE NUCLEOTIDE EXCHANGE FACTOR 17"/>
    <property type="match status" value="1"/>
</dbReference>
<dbReference type="InterPro" id="IPR056602">
    <property type="entry name" value="Beta-prop_LRRK2"/>
</dbReference>
<accession>A0A812E0Y1</accession>
<proteinExistence type="predicted"/>
<comment type="caution">
    <text evidence="3">The sequence shown here is derived from an EMBL/GenBank/DDBJ whole genome shotgun (WGS) entry which is preliminary data.</text>
</comment>
<reference evidence="3" key="1">
    <citation type="submission" date="2021-01" db="EMBL/GenBank/DDBJ databases">
        <authorList>
            <person name="Li R."/>
            <person name="Bekaert M."/>
        </authorList>
    </citation>
    <scope>NUCLEOTIDE SEQUENCE</scope>
    <source>
        <strain evidence="3">Farmed</strain>
    </source>
</reference>
<dbReference type="GO" id="GO:0005085">
    <property type="term" value="F:guanyl-nucleotide exchange factor activity"/>
    <property type="evidence" value="ECO:0007669"/>
    <property type="project" value="UniProtKB-KW"/>
</dbReference>
<dbReference type="OrthoDB" id="44736at2759"/>
<evidence type="ECO:0000313" key="4">
    <source>
        <dbReference type="Proteomes" id="UP000597762"/>
    </source>
</evidence>
<dbReference type="SUPFAM" id="SSF50998">
    <property type="entry name" value="Quinoprotein alcohol dehydrogenase-like"/>
    <property type="match status" value="1"/>
</dbReference>
<evidence type="ECO:0000259" key="2">
    <source>
        <dbReference type="Pfam" id="PF23748"/>
    </source>
</evidence>